<evidence type="ECO:0000256" key="5">
    <source>
        <dbReference type="ARBA" id="ARBA00022737"/>
    </source>
</evidence>
<dbReference type="InterPro" id="IPR034746">
    <property type="entry name" value="POTRA"/>
</dbReference>
<name>A0A6L5Z0A6_9RHOB</name>
<evidence type="ECO:0000256" key="4">
    <source>
        <dbReference type="ARBA" id="ARBA00022729"/>
    </source>
</evidence>
<dbReference type="PANTHER" id="PTHR12815">
    <property type="entry name" value="SORTING AND ASSEMBLY MACHINERY SAMM50 PROTEIN FAMILY MEMBER"/>
    <property type="match status" value="1"/>
</dbReference>
<evidence type="ECO:0000313" key="11">
    <source>
        <dbReference type="EMBL" id="MSU89928.1"/>
    </source>
</evidence>
<dbReference type="NCBIfam" id="TIGR03303">
    <property type="entry name" value="OM_YaeT"/>
    <property type="match status" value="1"/>
</dbReference>
<dbReference type="PIRSF" id="PIRSF006076">
    <property type="entry name" value="OM_assembly_OMP85"/>
    <property type="match status" value="1"/>
</dbReference>
<evidence type="ECO:0000256" key="3">
    <source>
        <dbReference type="ARBA" id="ARBA00022692"/>
    </source>
</evidence>
<dbReference type="InterPro" id="IPR010827">
    <property type="entry name" value="BamA/TamA_POTRA"/>
</dbReference>
<comment type="subunit">
    <text evidence="8">Part of the Bam complex.</text>
</comment>
<evidence type="ECO:0000256" key="9">
    <source>
        <dbReference type="NCBIfam" id="TIGR03303"/>
    </source>
</evidence>
<dbReference type="GO" id="GO:0043165">
    <property type="term" value="P:Gram-negative-bacterium-type cell outer membrane assembly"/>
    <property type="evidence" value="ECO:0007669"/>
    <property type="project" value="UniProtKB-UniRule"/>
</dbReference>
<comment type="similarity">
    <text evidence="8">Belongs to the BamA family.</text>
</comment>
<gene>
    <name evidence="8 11" type="primary">bamA</name>
    <name evidence="11" type="ORF">GE300_09940</name>
</gene>
<dbReference type="PROSITE" id="PS51779">
    <property type="entry name" value="POTRA"/>
    <property type="match status" value="3"/>
</dbReference>
<organism evidence="11 12">
    <name type="scientific">Halovulum marinum</name>
    <dbReference type="NCBI Taxonomy" id="2662447"/>
    <lineage>
        <taxon>Bacteria</taxon>
        <taxon>Pseudomonadati</taxon>
        <taxon>Pseudomonadota</taxon>
        <taxon>Alphaproteobacteria</taxon>
        <taxon>Rhodobacterales</taxon>
        <taxon>Paracoccaceae</taxon>
        <taxon>Halovulum</taxon>
    </lineage>
</organism>
<evidence type="ECO:0000313" key="12">
    <source>
        <dbReference type="Proteomes" id="UP000474957"/>
    </source>
</evidence>
<dbReference type="InterPro" id="IPR039910">
    <property type="entry name" value="D15-like"/>
</dbReference>
<dbReference type="RefSeq" id="WP_154446415.1">
    <property type="nucleotide sequence ID" value="NZ_WIND01000006.1"/>
</dbReference>
<dbReference type="Proteomes" id="UP000474957">
    <property type="component" value="Unassembled WGS sequence"/>
</dbReference>
<comment type="function">
    <text evidence="8">Part of the outer membrane protein assembly complex, which is involved in assembly and insertion of beta-barrel proteins into the outer membrane.</text>
</comment>
<evidence type="ECO:0000256" key="6">
    <source>
        <dbReference type="ARBA" id="ARBA00023136"/>
    </source>
</evidence>
<evidence type="ECO:0000256" key="7">
    <source>
        <dbReference type="ARBA" id="ARBA00023237"/>
    </source>
</evidence>
<dbReference type="Pfam" id="PF01103">
    <property type="entry name" value="Omp85"/>
    <property type="match status" value="1"/>
</dbReference>
<dbReference type="Gene3D" id="2.40.160.50">
    <property type="entry name" value="membrane protein fhac: a member of the omp85/tpsb transporter family"/>
    <property type="match status" value="1"/>
</dbReference>
<comment type="subcellular location">
    <subcellularLocation>
        <location evidence="8">Cell outer membrane</location>
    </subcellularLocation>
    <subcellularLocation>
        <location evidence="1">Membrane</location>
    </subcellularLocation>
</comment>
<comment type="caution">
    <text evidence="11">The sequence shown here is derived from an EMBL/GenBank/DDBJ whole genome shotgun (WGS) entry which is preliminary data.</text>
</comment>
<keyword evidence="3 8" id="KW-0812">Transmembrane</keyword>
<keyword evidence="6 8" id="KW-0472">Membrane</keyword>
<dbReference type="GO" id="GO:0051205">
    <property type="term" value="P:protein insertion into membrane"/>
    <property type="evidence" value="ECO:0007669"/>
    <property type="project" value="UniProtKB-UniRule"/>
</dbReference>
<accession>A0A6L5Z0A6</accession>
<sequence length="779" mass="85719" precursor="true">MTGRAVQVPGRRHITSFAASVALLVAAAAPLAQAQAVRVGQIVVEGNRRVEDDTIRVFSGLEQGAVADTAELNAALQRLFDTGLFEDVSVTPAGGRVVIEVVENPTINFINYEGNQRLDDDALAEVVSLRARQPFSRARAEADAQAIQQLYAQSGRINATVVPKIIRLDDNRVNLVYEIREGAITEVQRISFVGNEAYSDRRLRRVIETGQAGLLSWLFTNDTYNQERLELDKQLLRDFYLDRGYVDFQVTAASAEFARERDAFFLTFRIDEGAQWDFGQMGVTVFAPGLNEAEFAALINVRPGETYSAKKLDRIVERMSFLAGQKGFAFVEVTPRVTRDVARGRVNIDFELIEGPRVFVERIDIRGNRETVDRVIRREFRVVEGDAFNARELREAEQRLRALGFFERVEVRVREGSAPGRAIITVDVEERPTGSLTFGAAYGSSEGITGTVSLSERNFLGRGQAISLELASGAESNVVSFRFVEPKVFDQNLSAGFTAFYREFEYDESSINTTRAGLQPFVGFPLSEDSRLSVRLRVSQDKIDVVDSAVSPILQREAGEEFSLGVGFTYTLDKRNSPIDPTAGFIFSLDQELNGLGGGPQYSKTTATARTYTSLFDEEVVLSAEVEGGALVSFNDESRFIDRFVLGGDSFRGFERGGLGPRDVCTACGGTGGTENVNDALGGNMFAVARLEATFPVGLPPDLGIYGGVFADVGSLWSLYDTAGASGTVDDSFNLRSSAGVSLFWDTAIGPLRFNFARPIVKESFDEEEFFRVTIDTRF</sequence>
<dbReference type="Pfam" id="PF07244">
    <property type="entry name" value="POTRA"/>
    <property type="match status" value="5"/>
</dbReference>
<dbReference type="EMBL" id="WIND01000006">
    <property type="protein sequence ID" value="MSU89928.1"/>
    <property type="molecule type" value="Genomic_DNA"/>
</dbReference>
<keyword evidence="12" id="KW-1185">Reference proteome</keyword>
<dbReference type="GO" id="GO:0009279">
    <property type="term" value="C:cell outer membrane"/>
    <property type="evidence" value="ECO:0007669"/>
    <property type="project" value="UniProtKB-SubCell"/>
</dbReference>
<dbReference type="InterPro" id="IPR023707">
    <property type="entry name" value="OM_assembly_BamA"/>
</dbReference>
<keyword evidence="2 8" id="KW-1134">Transmembrane beta strand</keyword>
<feature type="domain" description="POTRA" evidence="10">
    <location>
        <begin position="37"/>
        <end position="104"/>
    </location>
</feature>
<evidence type="ECO:0000256" key="8">
    <source>
        <dbReference type="HAMAP-Rule" id="MF_01430"/>
    </source>
</evidence>
<keyword evidence="5 8" id="KW-0677">Repeat</keyword>
<reference evidence="11 12" key="1">
    <citation type="submission" date="2019-10" db="EMBL/GenBank/DDBJ databases">
        <title>Cognatihalovulum marinum gen. nov. sp. nov., a new member of the family Rhodobacteraceae isolated from deep seawater of the Northwest Indian Ocean.</title>
        <authorList>
            <person name="Ruan C."/>
            <person name="Wang J."/>
            <person name="Zheng X."/>
            <person name="Song L."/>
            <person name="Zhu Y."/>
            <person name="Huang Y."/>
            <person name="Lu Z."/>
            <person name="Du W."/>
            <person name="Huang L."/>
            <person name="Dai X."/>
        </authorList>
    </citation>
    <scope>NUCLEOTIDE SEQUENCE [LARGE SCALE GENOMIC DNA]</scope>
    <source>
        <strain evidence="11 12">2CG4</strain>
    </source>
</reference>
<feature type="chain" id="PRO_5027190551" description="Outer membrane protein assembly factor BamA" evidence="8">
    <location>
        <begin position="35"/>
        <end position="779"/>
    </location>
</feature>
<feature type="domain" description="POTRA" evidence="10">
    <location>
        <begin position="105"/>
        <end position="182"/>
    </location>
</feature>
<dbReference type="PANTHER" id="PTHR12815:SF23">
    <property type="entry name" value="OUTER MEMBRANE PROTEIN ASSEMBLY FACTOR BAMA"/>
    <property type="match status" value="1"/>
</dbReference>
<dbReference type="HAMAP" id="MF_01430">
    <property type="entry name" value="OM_assembly_BamA"/>
    <property type="match status" value="1"/>
</dbReference>
<evidence type="ECO:0000259" key="10">
    <source>
        <dbReference type="PROSITE" id="PS51779"/>
    </source>
</evidence>
<keyword evidence="7 8" id="KW-0998">Cell outer membrane</keyword>
<dbReference type="Gene3D" id="3.10.20.310">
    <property type="entry name" value="membrane protein fhac"/>
    <property type="match status" value="5"/>
</dbReference>
<evidence type="ECO:0000256" key="2">
    <source>
        <dbReference type="ARBA" id="ARBA00022452"/>
    </source>
</evidence>
<dbReference type="AlphaFoldDB" id="A0A6L5Z0A6"/>
<keyword evidence="4 8" id="KW-0732">Signal</keyword>
<evidence type="ECO:0000256" key="1">
    <source>
        <dbReference type="ARBA" id="ARBA00004370"/>
    </source>
</evidence>
<proteinExistence type="inferred from homology"/>
<protein>
    <recommendedName>
        <fullName evidence="8 9">Outer membrane protein assembly factor BamA</fullName>
    </recommendedName>
</protein>
<dbReference type="InterPro" id="IPR000184">
    <property type="entry name" value="Bac_surfAg_D15"/>
</dbReference>
<feature type="domain" description="POTRA" evidence="10">
    <location>
        <begin position="358"/>
        <end position="431"/>
    </location>
</feature>
<feature type="signal peptide" evidence="8">
    <location>
        <begin position="1"/>
        <end position="34"/>
    </location>
</feature>